<dbReference type="EMBL" id="CP000561">
    <property type="protein sequence ID" value="ABO08792.1"/>
    <property type="molecule type" value="Genomic_DNA"/>
</dbReference>
<keyword evidence="5 6" id="KW-0472">Membrane</keyword>
<feature type="transmembrane region" description="Helical" evidence="6">
    <location>
        <begin position="39"/>
        <end position="63"/>
    </location>
</feature>
<name>A3MVX5_PYRCJ</name>
<dbReference type="eggNOG" id="arCOG01947">
    <property type="taxonomic scope" value="Archaea"/>
</dbReference>
<keyword evidence="4 6" id="KW-1133">Transmembrane helix</keyword>
<evidence type="ECO:0000313" key="7">
    <source>
        <dbReference type="EMBL" id="ABO08792.1"/>
    </source>
</evidence>
<keyword evidence="3 6" id="KW-0812">Transmembrane</keyword>
<dbReference type="GO" id="GO:0005886">
    <property type="term" value="C:plasma membrane"/>
    <property type="evidence" value="ECO:0007669"/>
    <property type="project" value="UniProtKB-SubCell"/>
</dbReference>
<keyword evidence="2" id="KW-1003">Cell membrane</keyword>
<dbReference type="KEGG" id="pcl:Pcal_1371"/>
<evidence type="ECO:0000256" key="4">
    <source>
        <dbReference type="ARBA" id="ARBA00022989"/>
    </source>
</evidence>
<evidence type="ECO:0000256" key="6">
    <source>
        <dbReference type="SAM" id="Phobius"/>
    </source>
</evidence>
<dbReference type="PANTHER" id="PTHR38825">
    <property type="entry name" value="LYSINE EXPORTER PROTEIN (LYSE/YGGA)"/>
    <property type="match status" value="1"/>
</dbReference>
<dbReference type="AlphaFoldDB" id="A3MVX5"/>
<sequence length="206" mass="21885">MDFAKFLLGALLGYSLAVPPGPMNALIAAWSLKSFRHGFAVGAGAMSADFLLMLLTLALSTALKSLGEIYYTPFYAAGGAFFLYLAYKIATSKPPKEGGSGGGSPARGYLLGLSLGLVNPYQVGWWITAGLGSIAQFGVEWAAGLFAAIFTWITAFPAAVRAGWRANSRATWLAIKIFSTATLLIFGAYFLYISVLLIYKTLTSAH</sequence>
<dbReference type="GO" id="GO:0006865">
    <property type="term" value="P:amino acid transport"/>
    <property type="evidence" value="ECO:0007669"/>
    <property type="project" value="InterPro"/>
</dbReference>
<gene>
    <name evidence="7" type="ordered locus">Pcal_1371</name>
</gene>
<evidence type="ECO:0000256" key="1">
    <source>
        <dbReference type="ARBA" id="ARBA00004651"/>
    </source>
</evidence>
<dbReference type="HOGENOM" id="CLU_087840_1_2_2"/>
<evidence type="ECO:0000256" key="2">
    <source>
        <dbReference type="ARBA" id="ARBA00022475"/>
    </source>
</evidence>
<dbReference type="RefSeq" id="WP_011850050.1">
    <property type="nucleotide sequence ID" value="NC_009073.1"/>
</dbReference>
<evidence type="ECO:0000313" key="8">
    <source>
        <dbReference type="Proteomes" id="UP000001431"/>
    </source>
</evidence>
<feature type="transmembrane region" description="Helical" evidence="6">
    <location>
        <begin position="172"/>
        <end position="199"/>
    </location>
</feature>
<dbReference type="OrthoDB" id="121309at2157"/>
<dbReference type="Proteomes" id="UP000001431">
    <property type="component" value="Chromosome"/>
</dbReference>
<evidence type="ECO:0000256" key="5">
    <source>
        <dbReference type="ARBA" id="ARBA00023136"/>
    </source>
</evidence>
<dbReference type="PANTHER" id="PTHR38825:SF2">
    <property type="entry name" value="LYSINE TRANSPORTER LYSE"/>
    <property type="match status" value="1"/>
</dbReference>
<dbReference type="STRING" id="410359.Pcal_1371"/>
<proteinExistence type="predicted"/>
<protein>
    <submittedName>
        <fullName evidence="7">Lysine exporter protein (LYSE/YGGA)</fullName>
    </submittedName>
</protein>
<feature type="transmembrane region" description="Helical" evidence="6">
    <location>
        <begin position="69"/>
        <end position="87"/>
    </location>
</feature>
<feature type="transmembrane region" description="Helical" evidence="6">
    <location>
        <begin position="108"/>
        <end position="129"/>
    </location>
</feature>
<keyword evidence="8" id="KW-1185">Reference proteome</keyword>
<dbReference type="InterPro" id="IPR001123">
    <property type="entry name" value="LeuE-type"/>
</dbReference>
<organism evidence="7 8">
    <name type="scientific">Pyrobaculum calidifontis (strain DSM 21063 / JCM 11548 / VA1)</name>
    <dbReference type="NCBI Taxonomy" id="410359"/>
    <lineage>
        <taxon>Archaea</taxon>
        <taxon>Thermoproteota</taxon>
        <taxon>Thermoprotei</taxon>
        <taxon>Thermoproteales</taxon>
        <taxon>Thermoproteaceae</taxon>
        <taxon>Pyrobaculum</taxon>
    </lineage>
</organism>
<dbReference type="GeneID" id="4908577"/>
<comment type="subcellular location">
    <subcellularLocation>
        <location evidence="1">Cell membrane</location>
        <topology evidence="1">Multi-pass membrane protein</topology>
    </subcellularLocation>
</comment>
<feature type="transmembrane region" description="Helical" evidence="6">
    <location>
        <begin position="6"/>
        <end position="27"/>
    </location>
</feature>
<dbReference type="Pfam" id="PF01810">
    <property type="entry name" value="LysE"/>
    <property type="match status" value="1"/>
</dbReference>
<accession>A3MVX5</accession>
<evidence type="ECO:0000256" key="3">
    <source>
        <dbReference type="ARBA" id="ARBA00022692"/>
    </source>
</evidence>
<feature type="transmembrane region" description="Helical" evidence="6">
    <location>
        <begin position="141"/>
        <end position="160"/>
    </location>
</feature>
<reference evidence="7" key="1">
    <citation type="submission" date="2007-02" db="EMBL/GenBank/DDBJ databases">
        <title>Complete sequence of Pyrobaculum calidifontis JCM 11548.</title>
        <authorList>
            <consortium name="US DOE Joint Genome Institute"/>
            <person name="Copeland A."/>
            <person name="Lucas S."/>
            <person name="Lapidus A."/>
            <person name="Barry K."/>
            <person name="Glavina del Rio T."/>
            <person name="Dalin E."/>
            <person name="Tice H."/>
            <person name="Pitluck S."/>
            <person name="Chain P."/>
            <person name="Malfatti S."/>
            <person name="Shin M."/>
            <person name="Vergez L."/>
            <person name="Schmutz J."/>
            <person name="Larimer F."/>
            <person name="Land M."/>
            <person name="Hauser L."/>
            <person name="Kyrpides N."/>
            <person name="Mikhailova N."/>
            <person name="Cozen A.E."/>
            <person name="Fitz-Gibbon S.T."/>
            <person name="House C.H."/>
            <person name="Saltikov C."/>
            <person name="Lowe T.M."/>
            <person name="Richardson P."/>
        </authorList>
    </citation>
    <scope>NUCLEOTIDE SEQUENCE [LARGE SCALE GENOMIC DNA]</scope>
    <source>
        <strain evidence="7">JCM 11548</strain>
    </source>
</reference>